<comment type="caution">
    <text evidence="2">The sequence shown here is derived from an EMBL/GenBank/DDBJ whole genome shotgun (WGS) entry which is preliminary data.</text>
</comment>
<organism evidence="2 3">
    <name type="scientific">Goodea atripinnis</name>
    <dbReference type="NCBI Taxonomy" id="208336"/>
    <lineage>
        <taxon>Eukaryota</taxon>
        <taxon>Metazoa</taxon>
        <taxon>Chordata</taxon>
        <taxon>Craniata</taxon>
        <taxon>Vertebrata</taxon>
        <taxon>Euteleostomi</taxon>
        <taxon>Actinopterygii</taxon>
        <taxon>Neopterygii</taxon>
        <taxon>Teleostei</taxon>
        <taxon>Neoteleostei</taxon>
        <taxon>Acanthomorphata</taxon>
        <taxon>Ovalentaria</taxon>
        <taxon>Atherinomorphae</taxon>
        <taxon>Cyprinodontiformes</taxon>
        <taxon>Goodeidae</taxon>
        <taxon>Goodea</taxon>
    </lineage>
</organism>
<feature type="compositionally biased region" description="Basic and acidic residues" evidence="1">
    <location>
        <begin position="147"/>
        <end position="160"/>
    </location>
</feature>
<dbReference type="Gene3D" id="1.20.58.2220">
    <property type="entry name" value="Formin, FH2 domain"/>
    <property type="match status" value="1"/>
</dbReference>
<proteinExistence type="predicted"/>
<evidence type="ECO:0000313" key="2">
    <source>
        <dbReference type="EMBL" id="MEQ2177421.1"/>
    </source>
</evidence>
<dbReference type="PANTHER" id="PTHR45857">
    <property type="entry name" value="FORMIN-LIKE PROTEIN"/>
    <property type="match status" value="1"/>
</dbReference>
<gene>
    <name evidence="2" type="ORF">GOODEAATRI_003404</name>
</gene>
<accession>A0ABV0P161</accession>
<name>A0ABV0P161_9TELE</name>
<dbReference type="InterPro" id="IPR043592">
    <property type="entry name" value="FMNL_animal"/>
</dbReference>
<sequence>MHKKSHLSQQRDDIHVCIMCLRAIMNYQVSKERNRFEKLMEYFINDDNNIDFMIQAYLDNVLDVGALLEDAENRGGVLDHVDELQNHNVQIVLAFGNYMNSSKRGAAYGFRLQSLDLVRPHDAEDGSDSRTKEEAGEISDLRATPYRRSDGRRPAQRQET</sequence>
<dbReference type="SUPFAM" id="SSF101447">
    <property type="entry name" value="Formin homology 2 domain (FH2 domain)"/>
    <property type="match status" value="1"/>
</dbReference>
<evidence type="ECO:0000313" key="3">
    <source>
        <dbReference type="Proteomes" id="UP001476798"/>
    </source>
</evidence>
<feature type="compositionally biased region" description="Basic and acidic residues" evidence="1">
    <location>
        <begin position="120"/>
        <end position="135"/>
    </location>
</feature>
<dbReference type="SUPFAM" id="SSF48371">
    <property type="entry name" value="ARM repeat"/>
    <property type="match status" value="1"/>
</dbReference>
<dbReference type="PANTHER" id="PTHR45857:SF2">
    <property type="entry name" value="FORMIN-LIKE PROTEIN 1"/>
    <property type="match status" value="1"/>
</dbReference>
<evidence type="ECO:0000256" key="1">
    <source>
        <dbReference type="SAM" id="MobiDB-lite"/>
    </source>
</evidence>
<dbReference type="Proteomes" id="UP001476798">
    <property type="component" value="Unassembled WGS sequence"/>
</dbReference>
<dbReference type="InterPro" id="IPR016024">
    <property type="entry name" value="ARM-type_fold"/>
</dbReference>
<keyword evidence="3" id="KW-1185">Reference proteome</keyword>
<feature type="region of interest" description="Disordered" evidence="1">
    <location>
        <begin position="120"/>
        <end position="160"/>
    </location>
</feature>
<dbReference type="EMBL" id="JAHRIO010060101">
    <property type="protein sequence ID" value="MEQ2177421.1"/>
    <property type="molecule type" value="Genomic_DNA"/>
</dbReference>
<dbReference type="InterPro" id="IPR042201">
    <property type="entry name" value="FH2_Formin_sf"/>
</dbReference>
<protein>
    <submittedName>
        <fullName evidence="2">Uncharacterized protein</fullName>
    </submittedName>
</protein>
<reference evidence="2 3" key="1">
    <citation type="submission" date="2021-06" db="EMBL/GenBank/DDBJ databases">
        <authorList>
            <person name="Palmer J.M."/>
        </authorList>
    </citation>
    <scope>NUCLEOTIDE SEQUENCE [LARGE SCALE GENOMIC DNA]</scope>
    <source>
        <strain evidence="2 3">GA_2019</strain>
        <tissue evidence="2">Muscle</tissue>
    </source>
</reference>